<dbReference type="RefSeq" id="WP_115303333.1">
    <property type="nucleotide sequence ID" value="NZ_CAAAHO010000002.1"/>
</dbReference>
<dbReference type="AlphaFoldDB" id="A0A378I3A4"/>
<evidence type="ECO:0000313" key="3">
    <source>
        <dbReference type="Proteomes" id="UP000254968"/>
    </source>
</evidence>
<proteinExistence type="predicted"/>
<dbReference type="Proteomes" id="UP000254968">
    <property type="component" value="Unassembled WGS sequence"/>
</dbReference>
<name>A0A378I3A4_9GAMM</name>
<evidence type="ECO:0000313" key="2">
    <source>
        <dbReference type="EMBL" id="STX29659.1"/>
    </source>
</evidence>
<dbReference type="InterPro" id="IPR021268">
    <property type="entry name" value="DUF2845"/>
</dbReference>
<keyword evidence="3" id="KW-1185">Reference proteome</keyword>
<feature type="chain" id="PRO_5016820666" evidence="1">
    <location>
        <begin position="20"/>
        <end position="198"/>
    </location>
</feature>
<keyword evidence="1" id="KW-0732">Signal</keyword>
<feature type="signal peptide" evidence="1">
    <location>
        <begin position="1"/>
        <end position="19"/>
    </location>
</feature>
<accession>A0A378I3A4</accession>
<sequence length="198" mass="21576">MRRQYWCLAGLIFPFMAFSQQSVYCPQNHGFINIGMTQAQVVAACGQPLSKQQSNQPFTQKVQMQQLIFNNEGDRTAFYGVWRLPIGNTNYGGAPTFGGNSGGGAQVQVNVVNNKVYSITLNGSGTNAFSVCGGRSVEVGDPVSLVYNACGTPSLVNHTYINQVVPSATKPEIWVYQVDQYQPSMSLTFLDGKLQSID</sequence>
<organism evidence="2 3">
    <name type="scientific">Legionella beliardensis</name>
    <dbReference type="NCBI Taxonomy" id="91822"/>
    <lineage>
        <taxon>Bacteria</taxon>
        <taxon>Pseudomonadati</taxon>
        <taxon>Pseudomonadota</taxon>
        <taxon>Gammaproteobacteria</taxon>
        <taxon>Legionellales</taxon>
        <taxon>Legionellaceae</taxon>
        <taxon>Legionella</taxon>
    </lineage>
</organism>
<reference evidence="2 3" key="1">
    <citation type="submission" date="2018-06" db="EMBL/GenBank/DDBJ databases">
        <authorList>
            <consortium name="Pathogen Informatics"/>
            <person name="Doyle S."/>
        </authorList>
    </citation>
    <scope>NUCLEOTIDE SEQUENCE [LARGE SCALE GENOMIC DNA]</scope>
    <source>
        <strain evidence="2 3">NCTC13315</strain>
    </source>
</reference>
<protein>
    <submittedName>
        <fullName evidence="2">Protein of uncharacterized function (DUF2845)</fullName>
    </submittedName>
</protein>
<dbReference type="OrthoDB" id="5642748at2"/>
<evidence type="ECO:0000256" key="1">
    <source>
        <dbReference type="SAM" id="SignalP"/>
    </source>
</evidence>
<dbReference type="EMBL" id="UGNV01000001">
    <property type="protein sequence ID" value="STX29659.1"/>
    <property type="molecule type" value="Genomic_DNA"/>
</dbReference>
<gene>
    <name evidence="2" type="ORF">NCTC13315_02211</name>
</gene>
<dbReference type="Pfam" id="PF11006">
    <property type="entry name" value="DUF2845"/>
    <property type="match status" value="1"/>
</dbReference>